<evidence type="ECO:0000313" key="1">
    <source>
        <dbReference type="EMBL" id="RFA27097.1"/>
    </source>
</evidence>
<dbReference type="SUPFAM" id="SSF51126">
    <property type="entry name" value="Pectin lyase-like"/>
    <property type="match status" value="1"/>
</dbReference>
<dbReference type="RefSeq" id="WP_147304962.1">
    <property type="nucleotide sequence ID" value="NZ_NBXC01000015.1"/>
</dbReference>
<dbReference type="Proteomes" id="UP000257080">
    <property type="component" value="Unassembled WGS sequence"/>
</dbReference>
<reference evidence="1 2" key="1">
    <citation type="submission" date="2017-04" db="EMBL/GenBank/DDBJ databases">
        <title>Comparative genome analysis of Subtercola boreus.</title>
        <authorList>
            <person name="Cho Y.-J."/>
            <person name="Cho A."/>
            <person name="Kim O.-S."/>
            <person name="Lee J.-I."/>
        </authorList>
    </citation>
    <scope>NUCLEOTIDE SEQUENCE [LARGE SCALE GENOMIC DNA]</scope>
    <source>
        <strain evidence="1 2">P28004</strain>
    </source>
</reference>
<dbReference type="OrthoDB" id="5104413at2"/>
<name>A0A3E0WDC0_9MICO</name>
<dbReference type="AlphaFoldDB" id="A0A3E0WDC0"/>
<organism evidence="1 2">
    <name type="scientific">Subtercola boreus</name>
    <dbReference type="NCBI Taxonomy" id="120213"/>
    <lineage>
        <taxon>Bacteria</taxon>
        <taxon>Bacillati</taxon>
        <taxon>Actinomycetota</taxon>
        <taxon>Actinomycetes</taxon>
        <taxon>Micrococcales</taxon>
        <taxon>Microbacteriaceae</taxon>
        <taxon>Subtercola</taxon>
    </lineage>
</organism>
<gene>
    <name evidence="1" type="ORF">B7R25_08515</name>
</gene>
<protein>
    <recommendedName>
        <fullName evidence="3">Right handed beta helix domain-containing protein</fullName>
    </recommendedName>
</protein>
<comment type="caution">
    <text evidence="1">The sequence shown here is derived from an EMBL/GenBank/DDBJ whole genome shotgun (WGS) entry which is preliminary data.</text>
</comment>
<accession>A0A3E0WDC0</accession>
<dbReference type="EMBL" id="NBXE01000020">
    <property type="protein sequence ID" value="RFA27097.1"/>
    <property type="molecule type" value="Genomic_DNA"/>
</dbReference>
<proteinExistence type="predicted"/>
<dbReference type="InterPro" id="IPR006311">
    <property type="entry name" value="TAT_signal"/>
</dbReference>
<sequence length="441" mass="45543">MLQAGPEDSGSTPAANGISRRNILLAAAATAGVGAAVSPVLSQPSSAEAATVVGDQSRVYYPEQFGFKSGDADHTVAMNAFFLALMKTGGHGYLPPGDIRVRSTGFNYDDPAIARQVGSGVPYGFPEVIVEGYGRGVTRLRQISGSTGDAFVVKGKTGTSTGPGANNKARVTLKNFSIFGTSAGRHGIYTRSLLHSRFVDLEISGSGKAGIFAAREVFTAANDEYSYANVIDGLRIINAGSWGYDCDGINAIDVVVRDTEIINCISGGVRIAPTNARFDNVRIIGCGQGNKAGRGFLAIPTTNTASSVSELNINGIRLEGNSALGGYQLELSGGVGATVNGYNIVTSGDKGAHGIGVGVMQLGGIKTARNSLIGRGTMFMGQGSYPSQRAVVVGPDGLDSRVELMALPNDSSATFDDVVANSGVDTVDQFGKPVTTVPWKG</sequence>
<dbReference type="InterPro" id="IPR011050">
    <property type="entry name" value="Pectin_lyase_fold/virulence"/>
</dbReference>
<evidence type="ECO:0008006" key="3">
    <source>
        <dbReference type="Google" id="ProtNLM"/>
    </source>
</evidence>
<evidence type="ECO:0000313" key="2">
    <source>
        <dbReference type="Proteomes" id="UP000257080"/>
    </source>
</evidence>
<dbReference type="PROSITE" id="PS51318">
    <property type="entry name" value="TAT"/>
    <property type="match status" value="1"/>
</dbReference>